<feature type="compositionally biased region" description="Basic and acidic residues" evidence="1">
    <location>
        <begin position="494"/>
        <end position="511"/>
    </location>
</feature>
<organism evidence="4">
    <name type="scientific">Selaginella moellendorffii</name>
    <name type="common">Spikemoss</name>
    <dbReference type="NCBI Taxonomy" id="88036"/>
    <lineage>
        <taxon>Eukaryota</taxon>
        <taxon>Viridiplantae</taxon>
        <taxon>Streptophyta</taxon>
        <taxon>Embryophyta</taxon>
        <taxon>Tracheophyta</taxon>
        <taxon>Lycopodiopsida</taxon>
        <taxon>Selaginellales</taxon>
        <taxon>Selaginellaceae</taxon>
        <taxon>Selaginella</taxon>
    </lineage>
</organism>
<dbReference type="InParanoid" id="D8R2X5"/>
<protein>
    <submittedName>
        <fullName evidence="3">Uncharacterized protein</fullName>
    </submittedName>
</protein>
<keyword evidence="2" id="KW-1133">Transmembrane helix</keyword>
<name>D8R2X5_SELML</name>
<proteinExistence type="predicted"/>
<evidence type="ECO:0000313" key="3">
    <source>
        <dbReference type="EMBL" id="EFJ33184.1"/>
    </source>
</evidence>
<feature type="compositionally biased region" description="Acidic residues" evidence="1">
    <location>
        <begin position="172"/>
        <end position="185"/>
    </location>
</feature>
<evidence type="ECO:0000256" key="1">
    <source>
        <dbReference type="SAM" id="MobiDB-lite"/>
    </source>
</evidence>
<evidence type="ECO:0000313" key="4">
    <source>
        <dbReference type="Proteomes" id="UP000001514"/>
    </source>
</evidence>
<feature type="transmembrane region" description="Helical" evidence="2">
    <location>
        <begin position="6"/>
        <end position="26"/>
    </location>
</feature>
<accession>D8R2X5</accession>
<reference evidence="3 4" key="1">
    <citation type="journal article" date="2011" name="Science">
        <title>The Selaginella genome identifies genetic changes associated with the evolution of vascular plants.</title>
        <authorList>
            <person name="Banks J.A."/>
            <person name="Nishiyama T."/>
            <person name="Hasebe M."/>
            <person name="Bowman J.L."/>
            <person name="Gribskov M."/>
            <person name="dePamphilis C."/>
            <person name="Albert V.A."/>
            <person name="Aono N."/>
            <person name="Aoyama T."/>
            <person name="Ambrose B.A."/>
            <person name="Ashton N.W."/>
            <person name="Axtell M.J."/>
            <person name="Barker E."/>
            <person name="Barker M.S."/>
            <person name="Bennetzen J.L."/>
            <person name="Bonawitz N.D."/>
            <person name="Chapple C."/>
            <person name="Cheng C."/>
            <person name="Correa L.G."/>
            <person name="Dacre M."/>
            <person name="DeBarry J."/>
            <person name="Dreyer I."/>
            <person name="Elias M."/>
            <person name="Engstrom E.M."/>
            <person name="Estelle M."/>
            <person name="Feng L."/>
            <person name="Finet C."/>
            <person name="Floyd S.K."/>
            <person name="Frommer W.B."/>
            <person name="Fujita T."/>
            <person name="Gramzow L."/>
            <person name="Gutensohn M."/>
            <person name="Harholt J."/>
            <person name="Hattori M."/>
            <person name="Heyl A."/>
            <person name="Hirai T."/>
            <person name="Hiwatashi Y."/>
            <person name="Ishikawa M."/>
            <person name="Iwata M."/>
            <person name="Karol K.G."/>
            <person name="Koehler B."/>
            <person name="Kolukisaoglu U."/>
            <person name="Kubo M."/>
            <person name="Kurata T."/>
            <person name="Lalonde S."/>
            <person name="Li K."/>
            <person name="Li Y."/>
            <person name="Litt A."/>
            <person name="Lyons E."/>
            <person name="Manning G."/>
            <person name="Maruyama T."/>
            <person name="Michael T.P."/>
            <person name="Mikami K."/>
            <person name="Miyazaki S."/>
            <person name="Morinaga S."/>
            <person name="Murata T."/>
            <person name="Mueller-Roeber B."/>
            <person name="Nelson D.R."/>
            <person name="Obara M."/>
            <person name="Oguri Y."/>
            <person name="Olmstead R.G."/>
            <person name="Onodera N."/>
            <person name="Petersen B.L."/>
            <person name="Pils B."/>
            <person name="Prigge M."/>
            <person name="Rensing S.A."/>
            <person name="Riano-Pachon D.M."/>
            <person name="Roberts A.W."/>
            <person name="Sato Y."/>
            <person name="Scheller H.V."/>
            <person name="Schulz B."/>
            <person name="Schulz C."/>
            <person name="Shakirov E.V."/>
            <person name="Shibagaki N."/>
            <person name="Shinohara N."/>
            <person name="Shippen D.E."/>
            <person name="Soerensen I."/>
            <person name="Sotooka R."/>
            <person name="Sugimoto N."/>
            <person name="Sugita M."/>
            <person name="Sumikawa N."/>
            <person name="Tanurdzic M."/>
            <person name="Theissen G."/>
            <person name="Ulvskov P."/>
            <person name="Wakazuki S."/>
            <person name="Weng J.K."/>
            <person name="Willats W.W."/>
            <person name="Wipf D."/>
            <person name="Wolf P.G."/>
            <person name="Yang L."/>
            <person name="Zimmer A.D."/>
            <person name="Zhu Q."/>
            <person name="Mitros T."/>
            <person name="Hellsten U."/>
            <person name="Loque D."/>
            <person name="Otillar R."/>
            <person name="Salamov A."/>
            <person name="Schmutz J."/>
            <person name="Shapiro H."/>
            <person name="Lindquist E."/>
            <person name="Lucas S."/>
            <person name="Rokhsar D."/>
            <person name="Grigoriev I.V."/>
        </authorList>
    </citation>
    <scope>NUCLEOTIDE SEQUENCE [LARGE SCALE GENOMIC DNA]</scope>
</reference>
<dbReference type="Gramene" id="EFJ33184">
    <property type="protein sequence ID" value="EFJ33184"/>
    <property type="gene ID" value="SELMODRAFT_406784"/>
</dbReference>
<feature type="region of interest" description="Disordered" evidence="1">
    <location>
        <begin position="468"/>
        <end position="515"/>
    </location>
</feature>
<keyword evidence="2" id="KW-0812">Transmembrane</keyword>
<sequence length="1289" mass="145405">MVSVETTILIIGLLVLGMALWWGLLWRHGRKSRAIMPLNTGTDKGAVILLVREEDERIGHAAEVEREVDVNSFFGQAGGVAEVEHDVDVNSFFGQASTFEQDAMRVKHGHEVQAASKIGGDVLGAEFIAGLEETLARRRQWIDRCARSLNIHFKLLEEGDSGNTNSALEKSEEQDESDHEEEETLVTDLDVTELSLKENHNGSEKTSGAECIIFIEGEQIEGDQLVRTPRNLDSMVDLSYRDDAEERNSQPLEVEMVESGQVPCSQIVGLPPRGFERAIEVHKSVHEPEIVDEDEMRRRRDIDSYSDILENNKGATNCMKLEYKHAPSEWIKANIQDWSDRDLQKMRDKGAINSEIKMVEHMSLACMELDFKHVPASLWECIKADNQDGSDGDQKGSKSFLGQASTIEQDATRFKPGHEIQPAGKNGGDVLGAEFIAGLEETLARRRQWIDRCARSLNIHFKLLEEGDSGNTNSALEKSEEQDESDHEEEETLVTDRDVTELSLKEDHNGSEKTSGAECVIFIEGEQIEGDQLVRTPRNLDSMVDLSYRDDAEERNSQPLEVEMVESGQVPCSQIVGLPPRGFERAIEVHKRAMYHASVHEPEIADEDEMRRRMDIDSYSNILENNKGATNCMKLEYKHAPSEWIKANIQDWSDKDLQKMRDKGAINSEIKMVEHMSLACMELDFKHVPASLGDWIKADNQDWSDGDLKGSNSFFGRASTIEQDAMRVKHGHEVQAASKIGGDVLGAEFIAGLEETLARRRQWIDRCARSLNIHFKLLEEGDFGNTNNALEKCEEQDESDHEEEETLVTSSHRDSLADLGVAEISLKATAVEEIANGVEKTSEECIIFIEGDQIEGDQLVRTPKNLDSDERMVVLSDAKERKSQPLEVEMVESDQVPRSQILGLPRRQKRDHLDWESAMEVSRLRKRVKYHAYHIDYYDAQLKENSIQAWRSDFSWLVHEPAIMDEDKMRRRRESHIDFFNDYTAELENYYKGAINSETKMVLDFEHVPASLWEWIEPDKQDWRDGDKGMRHDCNSFSSHASTIKEDATKFKPGHEIQPASKNGGDVLGAEFIAGLEETLARRRQWMDWCARSLDIHFKLLEKEDSAGNTGNALENWEEQDEKPVTSMIKEVADLEVTESSLKGTAVEEAASPRINELDVVIGVRDQAPASAVEEVANHDQAPVPSRHNEQGNLDVVIAVQEEVPSGEEDRDGVEKTSGAFPAAAEQADLLGRLATWFGGRRRKVDRATCGLPSREDGPVHLFYDHKDDSYKQLGEFYGTGKVCVEIVR</sequence>
<gene>
    <name evidence="3" type="ORF">SELMODRAFT_406784</name>
</gene>
<feature type="region of interest" description="Disordered" evidence="1">
    <location>
        <begin position="160"/>
        <end position="204"/>
    </location>
</feature>
<feature type="compositionally biased region" description="Acidic residues" evidence="1">
    <location>
        <begin position="480"/>
        <end position="493"/>
    </location>
</feature>
<keyword evidence="2" id="KW-0472">Membrane</keyword>
<dbReference type="EMBL" id="GL377571">
    <property type="protein sequence ID" value="EFJ33184.1"/>
    <property type="molecule type" value="Genomic_DNA"/>
</dbReference>
<dbReference type="KEGG" id="smo:SELMODRAFT_406784"/>
<dbReference type="Proteomes" id="UP000001514">
    <property type="component" value="Unassembled WGS sequence"/>
</dbReference>
<dbReference type="HOGENOM" id="CLU_006492_0_0_1"/>
<keyword evidence="4" id="KW-1185">Reference proteome</keyword>
<evidence type="ECO:0000256" key="2">
    <source>
        <dbReference type="SAM" id="Phobius"/>
    </source>
</evidence>